<evidence type="ECO:0000313" key="2">
    <source>
        <dbReference type="EMBL" id="QGH63437.1"/>
    </source>
</evidence>
<feature type="transmembrane region" description="Helical" evidence="1">
    <location>
        <begin position="12"/>
        <end position="28"/>
    </location>
</feature>
<evidence type="ECO:0000256" key="1">
    <source>
        <dbReference type="SAM" id="Phobius"/>
    </source>
</evidence>
<keyword evidence="1" id="KW-0472">Membrane</keyword>
<sequence>MKNEQSGTRINFKAVAVLAAVAIGYLVLNDASKDEVNRQPSEIAEATKATLIPENEAKFISIISDSRLQSSASKNDMQVGGIKSVRDKDICNVIEDMSITDWVGKVKKISSNSDGKGVFSVEIAEGVEIKTWNNSISDMGYKTLMEPGSQIFQSASSLSIGDAVLFSGSFFEDKSTCIKESSLSLSVKVDKPEFIFLFSSVKPIE</sequence>
<keyword evidence="1" id="KW-1133">Transmembrane helix</keyword>
<dbReference type="Proteomes" id="UP000381260">
    <property type="component" value="Chromosome"/>
</dbReference>
<proteinExistence type="predicted"/>
<dbReference type="EMBL" id="CP045913">
    <property type="protein sequence ID" value="QGH63437.1"/>
    <property type="molecule type" value="Genomic_DNA"/>
</dbReference>
<protein>
    <submittedName>
        <fullName evidence="2">Uncharacterized protein</fullName>
    </submittedName>
</protein>
<dbReference type="AlphaFoldDB" id="A0A5Q2VD00"/>
<reference evidence="2 3" key="1">
    <citation type="submission" date="2019-11" db="EMBL/GenBank/DDBJ databases">
        <title>The Phosphoenolpyruvate Phosphotransferase System Regulates Serratia proteamaculans 336X Biofilm Formation and Wheat Roots colonization.</title>
        <authorList>
            <person name="Liu F."/>
        </authorList>
    </citation>
    <scope>NUCLEOTIDE SEQUENCE [LARGE SCALE GENOMIC DNA]</scope>
    <source>
        <strain evidence="2 3">336X</strain>
    </source>
</reference>
<name>A0A5Q2VD00_SERPR</name>
<dbReference type="RefSeq" id="WP_153860162.1">
    <property type="nucleotide sequence ID" value="NZ_CP045913.1"/>
</dbReference>
<organism evidence="2 3">
    <name type="scientific">Serratia proteamaculans</name>
    <dbReference type="NCBI Taxonomy" id="28151"/>
    <lineage>
        <taxon>Bacteria</taxon>
        <taxon>Pseudomonadati</taxon>
        <taxon>Pseudomonadota</taxon>
        <taxon>Gammaproteobacteria</taxon>
        <taxon>Enterobacterales</taxon>
        <taxon>Yersiniaceae</taxon>
        <taxon>Serratia</taxon>
    </lineage>
</organism>
<gene>
    <name evidence="2" type="ORF">GHV41_22460</name>
</gene>
<evidence type="ECO:0000313" key="3">
    <source>
        <dbReference type="Proteomes" id="UP000381260"/>
    </source>
</evidence>
<accession>A0A5Q2VD00</accession>
<keyword evidence="1" id="KW-0812">Transmembrane</keyword>